<keyword evidence="8" id="KW-1185">Reference proteome</keyword>
<dbReference type="AlphaFoldDB" id="E6SCX6"/>
<comment type="similarity">
    <text evidence="1">Belongs to the leucine-binding protein family.</text>
</comment>
<gene>
    <name evidence="7" type="ordered locus">Intca_2053</name>
</gene>
<dbReference type="EMBL" id="CP002343">
    <property type="protein sequence ID" value="ADU48564.1"/>
    <property type="molecule type" value="Genomic_DNA"/>
</dbReference>
<evidence type="ECO:0000256" key="2">
    <source>
        <dbReference type="ARBA" id="ARBA00022448"/>
    </source>
</evidence>
<proteinExistence type="inferred from homology"/>
<dbReference type="eggNOG" id="COG0683">
    <property type="taxonomic scope" value="Bacteria"/>
</dbReference>
<sequence length="396" mass="40773">MRTKLFTVAVAATATLVLAACGGGNGDGADAGQTGAAGGLKGEGSGDSCTISQAVPVGAALSLTGAAGSYGTSQQKGLQLAAEQLNAKGGVKYDVEIEDDQTDPRQGITVFEGFVKGGKSVIIGPTLSNTAFQAQPVAQEGKTPVLAISNTATGITAPDKDYIFRDSLTEAQVIPQTIKKAKEKFNLAKVVVMYSNDDAFTESGFKVFDAALKTESVQILETITFSKADTDFRALLTQAKGQNPDAIVVSGLIEAAIPLVTQARELGISVPIIGGNGFNNPKLMADAGEAAEGVVVGAAWNSASESELNAGFIKDFQTKFNAAPDQFAAQAHAGLTLIDHAVRSACSAERDAIREGLSKISNVPTVLGDVSINANRDAEHPAVVQIVEGGKFTVLQ</sequence>
<dbReference type="InterPro" id="IPR028081">
    <property type="entry name" value="Leu-bd"/>
</dbReference>
<organism evidence="7 8">
    <name type="scientific">Intrasporangium calvum (strain ATCC 23552 / DSM 43043 / JCM 3097 / NBRC 12989 / NCIMB 10167 / NRRL B-3866 / 7 KIP)</name>
    <dbReference type="NCBI Taxonomy" id="710696"/>
    <lineage>
        <taxon>Bacteria</taxon>
        <taxon>Bacillati</taxon>
        <taxon>Actinomycetota</taxon>
        <taxon>Actinomycetes</taxon>
        <taxon>Micrococcales</taxon>
        <taxon>Intrasporangiaceae</taxon>
        <taxon>Intrasporangium</taxon>
    </lineage>
</organism>
<dbReference type="Gene3D" id="3.40.50.2300">
    <property type="match status" value="2"/>
</dbReference>
<evidence type="ECO:0000256" key="3">
    <source>
        <dbReference type="ARBA" id="ARBA00022729"/>
    </source>
</evidence>
<feature type="chain" id="PRO_5003210619" evidence="5">
    <location>
        <begin position="20"/>
        <end position="396"/>
    </location>
</feature>
<dbReference type="InterPro" id="IPR028082">
    <property type="entry name" value="Peripla_BP_I"/>
</dbReference>
<accession>E6SCX6</accession>
<dbReference type="InterPro" id="IPR051010">
    <property type="entry name" value="BCAA_transport"/>
</dbReference>
<evidence type="ECO:0000256" key="5">
    <source>
        <dbReference type="SAM" id="SignalP"/>
    </source>
</evidence>
<dbReference type="PANTHER" id="PTHR30483:SF6">
    <property type="entry name" value="PERIPLASMIC BINDING PROTEIN OF ABC TRANSPORTER FOR NATURAL AMINO ACIDS"/>
    <property type="match status" value="1"/>
</dbReference>
<dbReference type="PROSITE" id="PS51257">
    <property type="entry name" value="PROKAR_LIPOPROTEIN"/>
    <property type="match status" value="1"/>
</dbReference>
<dbReference type="SUPFAM" id="SSF53822">
    <property type="entry name" value="Periplasmic binding protein-like I"/>
    <property type="match status" value="1"/>
</dbReference>
<evidence type="ECO:0000313" key="8">
    <source>
        <dbReference type="Proteomes" id="UP000008914"/>
    </source>
</evidence>
<dbReference type="OrthoDB" id="3563031at2"/>
<dbReference type="KEGG" id="ica:Intca_2053"/>
<keyword evidence="2" id="KW-0813">Transport</keyword>
<dbReference type="PRINTS" id="PR00337">
    <property type="entry name" value="LEUILEVALBP"/>
</dbReference>
<dbReference type="PANTHER" id="PTHR30483">
    <property type="entry name" value="LEUCINE-SPECIFIC-BINDING PROTEIN"/>
    <property type="match status" value="1"/>
</dbReference>
<evidence type="ECO:0000256" key="1">
    <source>
        <dbReference type="ARBA" id="ARBA00010062"/>
    </source>
</evidence>
<dbReference type="Proteomes" id="UP000008914">
    <property type="component" value="Chromosome"/>
</dbReference>
<evidence type="ECO:0000256" key="4">
    <source>
        <dbReference type="ARBA" id="ARBA00022970"/>
    </source>
</evidence>
<dbReference type="Pfam" id="PF13458">
    <property type="entry name" value="Peripla_BP_6"/>
    <property type="match status" value="1"/>
</dbReference>
<dbReference type="GO" id="GO:0006865">
    <property type="term" value="P:amino acid transport"/>
    <property type="evidence" value="ECO:0007669"/>
    <property type="project" value="UniProtKB-KW"/>
</dbReference>
<dbReference type="HOGENOM" id="CLU_027128_6_2_11"/>
<feature type="domain" description="Leucine-binding protein" evidence="6">
    <location>
        <begin position="55"/>
        <end position="390"/>
    </location>
</feature>
<dbReference type="InterPro" id="IPR000709">
    <property type="entry name" value="Leu_Ile_Val-bd"/>
</dbReference>
<dbReference type="STRING" id="710696.Intca_2053"/>
<name>E6SCX6_INTC7</name>
<dbReference type="CDD" id="cd06348">
    <property type="entry name" value="PBP1_ABC_HAAT-like"/>
    <property type="match status" value="1"/>
</dbReference>
<reference evidence="7 8" key="1">
    <citation type="journal article" date="2010" name="Stand. Genomic Sci.">
        <title>Complete genome sequence of Intrasporangium calvum type strain (7 KIP).</title>
        <authorList>
            <person name="Del Rio T.G."/>
            <person name="Chertkov O."/>
            <person name="Yasawong M."/>
            <person name="Lucas S."/>
            <person name="Deshpande S."/>
            <person name="Cheng J.F."/>
            <person name="Detter C."/>
            <person name="Tapia R."/>
            <person name="Han C."/>
            <person name="Goodwin L."/>
            <person name="Pitluck S."/>
            <person name="Liolios K."/>
            <person name="Ivanova N."/>
            <person name="Mavromatis K."/>
            <person name="Pati A."/>
            <person name="Chen A."/>
            <person name="Palaniappan K."/>
            <person name="Land M."/>
            <person name="Hauser L."/>
            <person name="Chang Y.J."/>
            <person name="Jeffries C.D."/>
            <person name="Rohde M."/>
            <person name="Pukall R."/>
            <person name="Sikorski J."/>
            <person name="Goker M."/>
            <person name="Woyke T."/>
            <person name="Bristow J."/>
            <person name="Eisen J.A."/>
            <person name="Markowitz V."/>
            <person name="Hugenholtz P."/>
            <person name="Kyrpides N.C."/>
            <person name="Klenk H.P."/>
            <person name="Lapidus A."/>
        </authorList>
    </citation>
    <scope>NUCLEOTIDE SEQUENCE [LARGE SCALE GENOMIC DNA]</scope>
    <source>
        <strain evidence="8">ATCC 23552 / DSM 43043 / JCM 3097 / NBRC 12989 / 7 KIP</strain>
    </source>
</reference>
<keyword evidence="4" id="KW-0029">Amino-acid transport</keyword>
<dbReference type="RefSeq" id="WP_013492879.1">
    <property type="nucleotide sequence ID" value="NC_014830.1"/>
</dbReference>
<evidence type="ECO:0000259" key="6">
    <source>
        <dbReference type="Pfam" id="PF13458"/>
    </source>
</evidence>
<keyword evidence="3 5" id="KW-0732">Signal</keyword>
<feature type="signal peptide" evidence="5">
    <location>
        <begin position="1"/>
        <end position="19"/>
    </location>
</feature>
<evidence type="ECO:0000313" key="7">
    <source>
        <dbReference type="EMBL" id="ADU48564.1"/>
    </source>
</evidence>
<protein>
    <submittedName>
        <fullName evidence="7">Amino acid/amide ABC transporter substrate-binding protein, HAAT family</fullName>
    </submittedName>
</protein>